<dbReference type="AlphaFoldDB" id="A0AAV1NMI2"/>
<proteinExistence type="predicted"/>
<dbReference type="EMBL" id="CAWUFR010000044">
    <property type="protein sequence ID" value="CAK6960190.1"/>
    <property type="molecule type" value="Genomic_DNA"/>
</dbReference>
<feature type="transmembrane region" description="Helical" evidence="9">
    <location>
        <begin position="745"/>
        <end position="764"/>
    </location>
</feature>
<dbReference type="InterPro" id="IPR050930">
    <property type="entry name" value="MFS_Vesicular_Transporter"/>
</dbReference>
<dbReference type="GO" id="GO:0015842">
    <property type="term" value="P:aminergic neurotransmitter loading into synaptic vesicle"/>
    <property type="evidence" value="ECO:0007669"/>
    <property type="project" value="TreeGrafter"/>
</dbReference>
<keyword evidence="5 9" id="KW-1133">Transmembrane helix</keyword>
<evidence type="ECO:0000256" key="4">
    <source>
        <dbReference type="ARBA" id="ARBA00022729"/>
    </source>
</evidence>
<comment type="subcellular location">
    <subcellularLocation>
        <location evidence="1">Membrane</location>
        <topology evidence="1">Multi-pass membrane protein</topology>
    </subcellularLocation>
</comment>
<evidence type="ECO:0000256" key="8">
    <source>
        <dbReference type="ARBA" id="ARBA00023319"/>
    </source>
</evidence>
<feature type="domain" description="Ig-like" evidence="10">
    <location>
        <begin position="314"/>
        <end position="407"/>
    </location>
</feature>
<dbReference type="InterPro" id="IPR036179">
    <property type="entry name" value="Ig-like_dom_sf"/>
</dbReference>
<evidence type="ECO:0000313" key="13">
    <source>
        <dbReference type="Proteomes" id="UP001314229"/>
    </source>
</evidence>
<gene>
    <name evidence="12" type="ORF">FSCOSCO3_A007076</name>
</gene>
<dbReference type="GO" id="GO:0005335">
    <property type="term" value="F:serotonin:sodium:chloride symporter activity"/>
    <property type="evidence" value="ECO:0007669"/>
    <property type="project" value="TreeGrafter"/>
</dbReference>
<evidence type="ECO:0000259" key="11">
    <source>
        <dbReference type="PROSITE" id="PS50850"/>
    </source>
</evidence>
<dbReference type="Proteomes" id="UP001314229">
    <property type="component" value="Unassembled WGS sequence"/>
</dbReference>
<dbReference type="InterPro" id="IPR011701">
    <property type="entry name" value="MFS"/>
</dbReference>
<evidence type="ECO:0000313" key="12">
    <source>
        <dbReference type="EMBL" id="CAK6960190.1"/>
    </source>
</evidence>
<evidence type="ECO:0000256" key="6">
    <source>
        <dbReference type="ARBA" id="ARBA00023136"/>
    </source>
</evidence>
<dbReference type="Pfam" id="PF07690">
    <property type="entry name" value="MFS_1"/>
    <property type="match status" value="1"/>
</dbReference>
<keyword evidence="13" id="KW-1185">Reference proteome</keyword>
<dbReference type="Gene3D" id="1.20.1250.20">
    <property type="entry name" value="MFS general substrate transporter like domains"/>
    <property type="match status" value="2"/>
</dbReference>
<feature type="transmembrane region" description="Helical" evidence="9">
    <location>
        <begin position="676"/>
        <end position="699"/>
    </location>
</feature>
<dbReference type="CDD" id="cd17384">
    <property type="entry name" value="MFS_SLC18A1_2_VAT1_2"/>
    <property type="match status" value="1"/>
</dbReference>
<keyword evidence="6 9" id="KW-0472">Membrane</keyword>
<evidence type="ECO:0000256" key="2">
    <source>
        <dbReference type="ARBA" id="ARBA00022448"/>
    </source>
</evidence>
<dbReference type="PROSITE" id="PS50850">
    <property type="entry name" value="MFS"/>
    <property type="match status" value="1"/>
</dbReference>
<feature type="transmembrane region" description="Helical" evidence="9">
    <location>
        <begin position="784"/>
        <end position="804"/>
    </location>
</feature>
<dbReference type="FunFam" id="2.60.40.10:FF:000049">
    <property type="entry name" value="Leukocyte immunoglobulin-like receptor subfamily B member 1"/>
    <property type="match status" value="1"/>
</dbReference>
<dbReference type="Pfam" id="PF00047">
    <property type="entry name" value="ig"/>
    <property type="match status" value="2"/>
</dbReference>
<dbReference type="InterPro" id="IPR013151">
    <property type="entry name" value="Immunoglobulin_dom"/>
</dbReference>
<reference evidence="12 13" key="1">
    <citation type="submission" date="2024-01" db="EMBL/GenBank/DDBJ databases">
        <authorList>
            <person name="Alioto T."/>
            <person name="Alioto T."/>
            <person name="Gomez Garrido J."/>
        </authorList>
    </citation>
    <scope>NUCLEOTIDE SEQUENCE [LARGE SCALE GENOMIC DNA]</scope>
</reference>
<protein>
    <submittedName>
        <fullName evidence="12">Synaptic vesicular amine transporter-like</fullName>
    </submittedName>
</protein>
<comment type="caution">
    <text evidence="12">The sequence shown here is derived from an EMBL/GenBank/DDBJ whole genome shotgun (WGS) entry which is preliminary data.</text>
</comment>
<name>A0AAV1NMI2_SCOSC</name>
<dbReference type="SUPFAM" id="SSF48726">
    <property type="entry name" value="Immunoglobulin"/>
    <property type="match status" value="3"/>
</dbReference>
<dbReference type="InterPro" id="IPR003599">
    <property type="entry name" value="Ig_sub"/>
</dbReference>
<organism evidence="12 13">
    <name type="scientific">Scomber scombrus</name>
    <name type="common">Atlantic mackerel</name>
    <name type="synonym">Scomber vernalis</name>
    <dbReference type="NCBI Taxonomy" id="13677"/>
    <lineage>
        <taxon>Eukaryota</taxon>
        <taxon>Metazoa</taxon>
        <taxon>Chordata</taxon>
        <taxon>Craniata</taxon>
        <taxon>Vertebrata</taxon>
        <taxon>Euteleostomi</taxon>
        <taxon>Actinopterygii</taxon>
        <taxon>Neopterygii</taxon>
        <taxon>Teleostei</taxon>
        <taxon>Neoteleostei</taxon>
        <taxon>Acanthomorphata</taxon>
        <taxon>Pelagiaria</taxon>
        <taxon>Scombriformes</taxon>
        <taxon>Scombridae</taxon>
        <taxon>Scomber</taxon>
    </lineage>
</organism>
<keyword evidence="7" id="KW-1015">Disulfide bond</keyword>
<dbReference type="SMART" id="SM00409">
    <property type="entry name" value="IG"/>
    <property type="match status" value="3"/>
</dbReference>
<evidence type="ECO:0000256" key="7">
    <source>
        <dbReference type="ARBA" id="ARBA00023157"/>
    </source>
</evidence>
<dbReference type="InterPro" id="IPR020846">
    <property type="entry name" value="MFS_dom"/>
</dbReference>
<accession>A0AAV1NMI2</accession>
<keyword evidence="4" id="KW-0732">Signal</keyword>
<feature type="transmembrane region" description="Helical" evidence="9">
    <location>
        <begin position="842"/>
        <end position="863"/>
    </location>
</feature>
<feature type="transmembrane region" description="Helical" evidence="9">
    <location>
        <begin position="870"/>
        <end position="892"/>
    </location>
</feature>
<dbReference type="GO" id="GO:0043195">
    <property type="term" value="C:terminal bouton"/>
    <property type="evidence" value="ECO:0007669"/>
    <property type="project" value="TreeGrafter"/>
</dbReference>
<feature type="transmembrane region" description="Helical" evidence="9">
    <location>
        <begin position="705"/>
        <end position="724"/>
    </location>
</feature>
<evidence type="ECO:0000256" key="1">
    <source>
        <dbReference type="ARBA" id="ARBA00004141"/>
    </source>
</evidence>
<dbReference type="InterPro" id="IPR007110">
    <property type="entry name" value="Ig-like_dom"/>
</dbReference>
<feature type="transmembrane region" description="Helical" evidence="9">
    <location>
        <begin position="811"/>
        <end position="830"/>
    </location>
</feature>
<keyword evidence="3 9" id="KW-0812">Transmembrane</keyword>
<evidence type="ECO:0000256" key="9">
    <source>
        <dbReference type="SAM" id="Phobius"/>
    </source>
</evidence>
<feature type="transmembrane region" description="Helical" evidence="9">
    <location>
        <begin position="904"/>
        <end position="924"/>
    </location>
</feature>
<keyword evidence="2" id="KW-0813">Transport</keyword>
<feature type="domain" description="Major facilitator superfamily (MFS) profile" evidence="11">
    <location>
        <begin position="487"/>
        <end position="928"/>
    </location>
</feature>
<dbReference type="PANTHER" id="PTHR23506:SF30">
    <property type="entry name" value="SYNAPTIC VESICULAR AMINE TRANSPORTER"/>
    <property type="match status" value="1"/>
</dbReference>
<keyword evidence="8" id="KW-0393">Immunoglobulin domain</keyword>
<dbReference type="GO" id="GO:0030672">
    <property type="term" value="C:synaptic vesicle membrane"/>
    <property type="evidence" value="ECO:0007669"/>
    <property type="project" value="TreeGrafter"/>
</dbReference>
<evidence type="ECO:0000256" key="3">
    <source>
        <dbReference type="ARBA" id="ARBA00022692"/>
    </source>
</evidence>
<dbReference type="InterPro" id="IPR036259">
    <property type="entry name" value="MFS_trans_sf"/>
</dbReference>
<dbReference type="InterPro" id="IPR013783">
    <property type="entry name" value="Ig-like_fold"/>
</dbReference>
<dbReference type="PANTHER" id="PTHR23506">
    <property type="entry name" value="GH10249P"/>
    <property type="match status" value="1"/>
</dbReference>
<dbReference type="SUPFAM" id="SSF103473">
    <property type="entry name" value="MFS general substrate transporter"/>
    <property type="match status" value="1"/>
</dbReference>
<dbReference type="PROSITE" id="PS50835">
    <property type="entry name" value="IG_LIKE"/>
    <property type="match status" value="2"/>
</dbReference>
<dbReference type="FunFam" id="1.20.1250.20:FF:000401">
    <property type="entry name" value="Vesicular amine transporter"/>
    <property type="match status" value="1"/>
</dbReference>
<feature type="domain" description="Ig-like" evidence="10">
    <location>
        <begin position="190"/>
        <end position="274"/>
    </location>
</feature>
<feature type="transmembrane region" description="Helical" evidence="9">
    <location>
        <begin position="486"/>
        <end position="509"/>
    </location>
</feature>
<sequence length="945" mass="103027">MISFYPMSSLTRKWIIRTALHFADLATTNSWIEYRDTQTSSTNCATFNIPHVNFDNEGSFQCQYEKSISNKSFSSPLSDSVRLSVTVSLPKPSIFMYPAGEVSWGQNIGITCSISTQHLGGTFTLKKTSGSFRLTKPSNTTCCTFNIPNLNFNYEGSYQCQYEKNISSQLFNSSLSDSVRLSVTVSLPKPSISMNPTGEVSWGQSISITCSISTQLLDGTFILKKTSGSFKDIQTRSTNFATFNIPNMNFDNEGSYQCQYEKSISSQLFSSPLSDPVRLSVTVSIPKPSISMNPTVSIPKPSISMNPTVPMQQPSISLKSPNRGLVWGPEGAEVTRGYSFVLTCSINSSYPGGCFLLIFSGSYINTKPAVNLSASFNFPVAEYEHEGNYSCVYEVTLSGRKFASTMTSVMSVTIKLAARNNYEDSEEEDVEELHYVNFQPSYTKTRQKEQATVMEEHKRNSHVFEVEEDNEGLLTWLRQEAQLKKMVLIVVFIALFLDHMLLSVVVPILPSYLHTIEQASTTTSGTSTDSPFTSVIGESNVGSTFAPQHQKPAVSSNSSTVAQVSPLSNCSETEDDLDKENIKVGLLLASKSTVQLLINPIIGPLTNRFGYHIPMCAGFCIIFSATTLFAFSSSYILLLVARSVQGVGGSCLSVAGMGMLADVYKDDNERGRAMGISFTGVALGLVAGAPFGSVMYQFLGKMAPFLVLAAIALLGGGLHAIIFQPSRVQAKTEKGTSLLTLMKDPYILIAAGAECFTMQAIATIETSLPIWMMKTMCVSNWQLGIVFLPDSVSYLIASNVFGNLSNKIGRWLCAFIGMILVGITTISFGFSKNIYHAMALNASLGFSVGIVESSIMPLMGYLVDLRYVPVYGTVYAIADAAVCIGFSVGPAIGGPIVAAIGFPWLMAITGIVNILFAPLCIFLWRPPQQEEMRLINRCEETFGED</sequence>
<feature type="transmembrane region" description="Helical" evidence="9">
    <location>
        <begin position="644"/>
        <end position="664"/>
    </location>
</feature>
<evidence type="ECO:0000259" key="10">
    <source>
        <dbReference type="PROSITE" id="PS50835"/>
    </source>
</evidence>
<feature type="transmembrane region" description="Helical" evidence="9">
    <location>
        <begin position="616"/>
        <end position="638"/>
    </location>
</feature>
<dbReference type="Gene3D" id="2.60.40.10">
    <property type="entry name" value="Immunoglobulins"/>
    <property type="match status" value="4"/>
</dbReference>
<evidence type="ECO:0000256" key="5">
    <source>
        <dbReference type="ARBA" id="ARBA00022989"/>
    </source>
</evidence>